<dbReference type="EMBL" id="JAFBEH010000034">
    <property type="protein sequence ID" value="MBM7643270.1"/>
    <property type="molecule type" value="Genomic_DNA"/>
</dbReference>
<name>A0ABS2PUA7_9STRE</name>
<proteinExistence type="predicted"/>
<reference evidence="2 3" key="1">
    <citation type="submission" date="2021-01" db="EMBL/GenBank/DDBJ databases">
        <title>Genomic Encyclopedia of Type Strains, Phase IV (KMG-IV): sequencing the most valuable type-strain genomes for metagenomic binning, comparative biology and taxonomic classification.</title>
        <authorList>
            <person name="Goeker M."/>
        </authorList>
    </citation>
    <scope>NUCLEOTIDE SEQUENCE [LARGE SCALE GENOMIC DNA]</scope>
    <source>
        <strain evidence="2 3">DSM 27382</strain>
    </source>
</reference>
<sequence length="169" mass="20467">MATKTEVKQFWITDFDEEAAYLREMHQKGWKFVKVRGFFYHFESCQPEDVVYQVDFKGRKNGSKADYLQLFEDYGWEYVTDFNKFSYFRKSAADGDTEIYNDMESKYKMVKRIFRDRFVFSLILYIFALTVTSSDVFPIIVAITFIYFSMVAYVLYRFYQLRKRLKSNL</sequence>
<dbReference type="Pfam" id="PF11193">
    <property type="entry name" value="DUF2812"/>
    <property type="match status" value="1"/>
</dbReference>
<keyword evidence="1" id="KW-0812">Transmembrane</keyword>
<keyword evidence="3" id="KW-1185">Reference proteome</keyword>
<evidence type="ECO:0000313" key="2">
    <source>
        <dbReference type="EMBL" id="MBM7643270.1"/>
    </source>
</evidence>
<gene>
    <name evidence="2" type="ORF">JOC28_001571</name>
</gene>
<dbReference type="InterPro" id="IPR021359">
    <property type="entry name" value="DUF2812"/>
</dbReference>
<evidence type="ECO:0008006" key="4">
    <source>
        <dbReference type="Google" id="ProtNLM"/>
    </source>
</evidence>
<organism evidence="2 3">
    <name type="scientific">Streptococcus loxodontisalivarius</name>
    <dbReference type="NCBI Taxonomy" id="1349415"/>
    <lineage>
        <taxon>Bacteria</taxon>
        <taxon>Bacillati</taxon>
        <taxon>Bacillota</taxon>
        <taxon>Bacilli</taxon>
        <taxon>Lactobacillales</taxon>
        <taxon>Streptococcaceae</taxon>
        <taxon>Streptococcus</taxon>
    </lineage>
</organism>
<evidence type="ECO:0000313" key="3">
    <source>
        <dbReference type="Proteomes" id="UP000697472"/>
    </source>
</evidence>
<accession>A0ABS2PUA7</accession>
<dbReference type="Proteomes" id="UP000697472">
    <property type="component" value="Unassembled WGS sequence"/>
</dbReference>
<dbReference type="RefSeq" id="WP_205010131.1">
    <property type="nucleotide sequence ID" value="NZ_JAFBEH010000034.1"/>
</dbReference>
<protein>
    <recommendedName>
        <fullName evidence="4">DUF2812 domain-containing protein</fullName>
    </recommendedName>
</protein>
<feature type="transmembrane region" description="Helical" evidence="1">
    <location>
        <begin position="137"/>
        <end position="156"/>
    </location>
</feature>
<keyword evidence="1" id="KW-1133">Transmembrane helix</keyword>
<evidence type="ECO:0000256" key="1">
    <source>
        <dbReference type="SAM" id="Phobius"/>
    </source>
</evidence>
<comment type="caution">
    <text evidence="2">The sequence shown here is derived from an EMBL/GenBank/DDBJ whole genome shotgun (WGS) entry which is preliminary data.</text>
</comment>
<keyword evidence="1" id="KW-0472">Membrane</keyword>
<feature type="transmembrane region" description="Helical" evidence="1">
    <location>
        <begin position="113"/>
        <end position="131"/>
    </location>
</feature>